<evidence type="ECO:0000256" key="7">
    <source>
        <dbReference type="SAM" id="Phobius"/>
    </source>
</evidence>
<evidence type="ECO:0000256" key="2">
    <source>
        <dbReference type="ARBA" id="ARBA00010388"/>
    </source>
</evidence>
<dbReference type="PANTHER" id="PTHR34583">
    <property type="entry name" value="ANTIPORTER SUBUNIT MNHC2-RELATED"/>
    <property type="match status" value="1"/>
</dbReference>
<dbReference type="InterPro" id="IPR039428">
    <property type="entry name" value="NUOK/Mnh_C1-like"/>
</dbReference>
<gene>
    <name evidence="8" type="ORF">J2S36_001203</name>
</gene>
<keyword evidence="6 7" id="KW-0472">Membrane</keyword>
<dbReference type="NCBIfam" id="NF005929">
    <property type="entry name" value="PRK07946.1"/>
    <property type="match status" value="1"/>
</dbReference>
<evidence type="ECO:0000256" key="3">
    <source>
        <dbReference type="ARBA" id="ARBA00022475"/>
    </source>
</evidence>
<feature type="transmembrane region" description="Helical" evidence="7">
    <location>
        <begin position="6"/>
        <end position="23"/>
    </location>
</feature>
<dbReference type="EMBL" id="JAVDUJ010000001">
    <property type="protein sequence ID" value="MDR6939660.1"/>
    <property type="molecule type" value="Genomic_DNA"/>
</dbReference>
<comment type="caution">
    <text evidence="8">The sequence shown here is derived from an EMBL/GenBank/DDBJ whole genome shotgun (WGS) entry which is preliminary data.</text>
</comment>
<evidence type="ECO:0000313" key="9">
    <source>
        <dbReference type="Proteomes" id="UP001266099"/>
    </source>
</evidence>
<sequence length="177" mass="19122">MESSLALLILGAILLAVGVYLILERSLSRIVLGLANITNGVNILFLVAGGRSGEPPIVGSAAPEAMADPLVQAMMLTAIVIGLATTAFLLAMGYRSWQLHGNDEVQDDLEDKRIARRIERQKLAARADLASTVEEDASQTHDDTEGVREDCELIGTIDPILDRPREQYPVKDSWGVS</sequence>
<feature type="transmembrane region" description="Helical" evidence="7">
    <location>
        <begin position="30"/>
        <end position="50"/>
    </location>
</feature>
<dbReference type="PANTHER" id="PTHR34583:SF2">
    <property type="entry name" value="ANTIPORTER SUBUNIT MNHC2-RELATED"/>
    <property type="match status" value="1"/>
</dbReference>
<keyword evidence="5 7" id="KW-1133">Transmembrane helix</keyword>
<evidence type="ECO:0000256" key="5">
    <source>
        <dbReference type="ARBA" id="ARBA00022989"/>
    </source>
</evidence>
<name>A0ABU1T494_9ACTO</name>
<feature type="transmembrane region" description="Helical" evidence="7">
    <location>
        <begin position="70"/>
        <end position="91"/>
    </location>
</feature>
<proteinExistence type="inferred from homology"/>
<dbReference type="Pfam" id="PF00420">
    <property type="entry name" value="Oxidored_q2"/>
    <property type="match status" value="1"/>
</dbReference>
<keyword evidence="4 7" id="KW-0812">Transmembrane</keyword>
<dbReference type="Gene3D" id="1.10.287.3510">
    <property type="match status" value="1"/>
</dbReference>
<dbReference type="RefSeq" id="WP_309956504.1">
    <property type="nucleotide sequence ID" value="NZ_CP136414.1"/>
</dbReference>
<evidence type="ECO:0000256" key="1">
    <source>
        <dbReference type="ARBA" id="ARBA00004651"/>
    </source>
</evidence>
<comment type="similarity">
    <text evidence="2">Belongs to the CPA3 antiporters (TC 2.A.63) subunit C family.</text>
</comment>
<dbReference type="InterPro" id="IPR050601">
    <property type="entry name" value="CPA3_antiporter_subunitC"/>
</dbReference>
<protein>
    <submittedName>
        <fullName evidence="8">Multicomponent Na+:H+ antiporter subunit C</fullName>
    </submittedName>
</protein>
<accession>A0ABU1T494</accession>
<keyword evidence="3" id="KW-1003">Cell membrane</keyword>
<evidence type="ECO:0000313" key="8">
    <source>
        <dbReference type="EMBL" id="MDR6939660.1"/>
    </source>
</evidence>
<organism evidence="8 9">
    <name type="scientific">Arcanobacterium hippocoleae</name>
    <dbReference type="NCBI Taxonomy" id="149017"/>
    <lineage>
        <taxon>Bacteria</taxon>
        <taxon>Bacillati</taxon>
        <taxon>Actinomycetota</taxon>
        <taxon>Actinomycetes</taxon>
        <taxon>Actinomycetales</taxon>
        <taxon>Actinomycetaceae</taxon>
        <taxon>Arcanobacterium</taxon>
    </lineage>
</organism>
<dbReference type="Proteomes" id="UP001266099">
    <property type="component" value="Unassembled WGS sequence"/>
</dbReference>
<evidence type="ECO:0000256" key="6">
    <source>
        <dbReference type="ARBA" id="ARBA00023136"/>
    </source>
</evidence>
<reference evidence="8 9" key="1">
    <citation type="submission" date="2023-07" db="EMBL/GenBank/DDBJ databases">
        <title>Sequencing the genomes of 1000 actinobacteria strains.</title>
        <authorList>
            <person name="Klenk H.-P."/>
        </authorList>
    </citation>
    <scope>NUCLEOTIDE SEQUENCE [LARGE SCALE GENOMIC DNA]</scope>
    <source>
        <strain evidence="8 9">DSM 15539</strain>
    </source>
</reference>
<comment type="subcellular location">
    <subcellularLocation>
        <location evidence="1">Cell membrane</location>
        <topology evidence="1">Multi-pass membrane protein</topology>
    </subcellularLocation>
</comment>
<evidence type="ECO:0000256" key="4">
    <source>
        <dbReference type="ARBA" id="ARBA00022692"/>
    </source>
</evidence>
<keyword evidence="9" id="KW-1185">Reference proteome</keyword>